<feature type="domain" description="C2H2-type" evidence="13">
    <location>
        <begin position="130"/>
        <end position="157"/>
    </location>
</feature>
<evidence type="ECO:0000256" key="5">
    <source>
        <dbReference type="ARBA" id="ARBA00022771"/>
    </source>
</evidence>
<dbReference type="GO" id="GO:0042802">
    <property type="term" value="F:identical protein binding"/>
    <property type="evidence" value="ECO:0007669"/>
    <property type="project" value="UniProtKB-ARBA"/>
</dbReference>
<dbReference type="PANTHER" id="PTHR23226">
    <property type="entry name" value="ZINC FINGER AND SCAN DOMAIN-CONTAINING"/>
    <property type="match status" value="1"/>
</dbReference>
<evidence type="ECO:0000256" key="3">
    <source>
        <dbReference type="ARBA" id="ARBA00022723"/>
    </source>
</evidence>
<dbReference type="PROSITE" id="PS50157">
    <property type="entry name" value="ZINC_FINGER_C2H2_2"/>
    <property type="match status" value="3"/>
</dbReference>
<dbReference type="EMBL" id="JAINUG010000020">
    <property type="protein sequence ID" value="KAJ8411955.1"/>
    <property type="molecule type" value="Genomic_DNA"/>
</dbReference>
<feature type="compositionally biased region" description="Low complexity" evidence="12">
    <location>
        <begin position="214"/>
        <end position="227"/>
    </location>
</feature>
<feature type="domain" description="C2H2-type" evidence="13">
    <location>
        <begin position="74"/>
        <end position="101"/>
    </location>
</feature>
<dbReference type="Proteomes" id="UP001221898">
    <property type="component" value="Unassembled WGS sequence"/>
</dbReference>
<keyword evidence="15" id="KW-1185">Reference proteome</keyword>
<comment type="subcellular location">
    <subcellularLocation>
        <location evidence="1">Nucleus</location>
    </subcellularLocation>
</comment>
<evidence type="ECO:0000256" key="6">
    <source>
        <dbReference type="ARBA" id="ARBA00022833"/>
    </source>
</evidence>
<feature type="domain" description="C2H2-type" evidence="13">
    <location>
        <begin position="102"/>
        <end position="129"/>
    </location>
</feature>
<evidence type="ECO:0000313" key="14">
    <source>
        <dbReference type="EMBL" id="KAJ8411955.1"/>
    </source>
</evidence>
<evidence type="ECO:0000256" key="8">
    <source>
        <dbReference type="ARBA" id="ARBA00023125"/>
    </source>
</evidence>
<evidence type="ECO:0000256" key="12">
    <source>
        <dbReference type="SAM" id="MobiDB-lite"/>
    </source>
</evidence>
<name>A0AAD7T0D6_9TELE</name>
<proteinExistence type="inferred from homology"/>
<dbReference type="FunFam" id="3.30.160.60:FF:000508">
    <property type="entry name" value="Myeloid zinc finger 1"/>
    <property type="match status" value="1"/>
</dbReference>
<keyword evidence="4" id="KW-0677">Repeat</keyword>
<evidence type="ECO:0000259" key="13">
    <source>
        <dbReference type="PROSITE" id="PS50157"/>
    </source>
</evidence>
<dbReference type="GO" id="GO:0000981">
    <property type="term" value="F:DNA-binding transcription factor activity, RNA polymerase II-specific"/>
    <property type="evidence" value="ECO:0007669"/>
    <property type="project" value="TreeGrafter"/>
</dbReference>
<evidence type="ECO:0000256" key="10">
    <source>
        <dbReference type="ARBA" id="ARBA00023242"/>
    </source>
</evidence>
<dbReference type="GO" id="GO:0008270">
    <property type="term" value="F:zinc ion binding"/>
    <property type="evidence" value="ECO:0007669"/>
    <property type="project" value="UniProtKB-KW"/>
</dbReference>
<reference evidence="14" key="1">
    <citation type="journal article" date="2023" name="Science">
        <title>Genome structures resolve the early diversification of teleost fishes.</title>
        <authorList>
            <person name="Parey E."/>
            <person name="Louis A."/>
            <person name="Montfort J."/>
            <person name="Bouchez O."/>
            <person name="Roques C."/>
            <person name="Iampietro C."/>
            <person name="Lluch J."/>
            <person name="Castinel A."/>
            <person name="Donnadieu C."/>
            <person name="Desvignes T."/>
            <person name="Floi Bucao C."/>
            <person name="Jouanno E."/>
            <person name="Wen M."/>
            <person name="Mejri S."/>
            <person name="Dirks R."/>
            <person name="Jansen H."/>
            <person name="Henkel C."/>
            <person name="Chen W.J."/>
            <person name="Zahm M."/>
            <person name="Cabau C."/>
            <person name="Klopp C."/>
            <person name="Thompson A.W."/>
            <person name="Robinson-Rechavi M."/>
            <person name="Braasch I."/>
            <person name="Lecointre G."/>
            <person name="Bobe J."/>
            <person name="Postlethwait J.H."/>
            <person name="Berthelot C."/>
            <person name="Roest Crollius H."/>
            <person name="Guiguen Y."/>
        </authorList>
    </citation>
    <scope>NUCLEOTIDE SEQUENCE</scope>
    <source>
        <strain evidence="14">NC1722</strain>
    </source>
</reference>
<dbReference type="PROSITE" id="PS00028">
    <property type="entry name" value="ZINC_FINGER_C2H2_1"/>
    <property type="match status" value="3"/>
</dbReference>
<keyword evidence="8" id="KW-0238">DNA-binding</keyword>
<keyword evidence="10" id="KW-0539">Nucleus</keyword>
<feature type="compositionally biased region" description="Basic residues" evidence="12">
    <location>
        <begin position="179"/>
        <end position="188"/>
    </location>
</feature>
<dbReference type="GO" id="GO:0000978">
    <property type="term" value="F:RNA polymerase II cis-regulatory region sequence-specific DNA binding"/>
    <property type="evidence" value="ECO:0007669"/>
    <property type="project" value="TreeGrafter"/>
</dbReference>
<dbReference type="InterPro" id="IPR013087">
    <property type="entry name" value="Znf_C2H2_type"/>
</dbReference>
<dbReference type="GO" id="GO:0005634">
    <property type="term" value="C:nucleus"/>
    <property type="evidence" value="ECO:0007669"/>
    <property type="project" value="UniProtKB-SubCell"/>
</dbReference>
<feature type="compositionally biased region" description="Pro residues" evidence="12">
    <location>
        <begin position="193"/>
        <end position="213"/>
    </location>
</feature>
<feature type="compositionally biased region" description="Basic residues" evidence="12">
    <location>
        <begin position="235"/>
        <end position="252"/>
    </location>
</feature>
<evidence type="ECO:0000256" key="2">
    <source>
        <dbReference type="ARBA" id="ARBA00006991"/>
    </source>
</evidence>
<evidence type="ECO:0000256" key="11">
    <source>
        <dbReference type="PROSITE-ProRule" id="PRU00042"/>
    </source>
</evidence>
<keyword evidence="3" id="KW-0479">Metal-binding</keyword>
<dbReference type="PANTHER" id="PTHR23226:SF416">
    <property type="entry name" value="FI01424P"/>
    <property type="match status" value="1"/>
</dbReference>
<accession>A0AAD7T0D6</accession>
<comment type="caution">
    <text evidence="14">The sequence shown here is derived from an EMBL/GenBank/DDBJ whole genome shotgun (WGS) entry which is preliminary data.</text>
</comment>
<sequence>MYPWNFSVWFILSRGCGAHFSNEGQQTSMPMAEVGVKVEKKRAAAEAAAIKVREATLALILTEKGSLKRGVGQFQCDLCYRTYITKGQLMDHRQSHQKERPFPCALCGKRFLSKSHFTEHQRVHTGERPFPCLQCDRSFTTQHNLKRHHIIHVKEDSYRCHTCGVLFCHVHKGTDKVKASSKPKHSQKAKTLPSPPKPLSSPPKPLSSPPKPQSSPKLLSSPKTPSLPNQPAAKKATKHAHSPSKQVMGRKKAGVVTLRRNAGGLQNKIAYDIEVVL</sequence>
<protein>
    <recommendedName>
        <fullName evidence="13">C2H2-type domain-containing protein</fullName>
    </recommendedName>
</protein>
<organism evidence="14 15">
    <name type="scientific">Aldrovandia affinis</name>
    <dbReference type="NCBI Taxonomy" id="143900"/>
    <lineage>
        <taxon>Eukaryota</taxon>
        <taxon>Metazoa</taxon>
        <taxon>Chordata</taxon>
        <taxon>Craniata</taxon>
        <taxon>Vertebrata</taxon>
        <taxon>Euteleostomi</taxon>
        <taxon>Actinopterygii</taxon>
        <taxon>Neopterygii</taxon>
        <taxon>Teleostei</taxon>
        <taxon>Notacanthiformes</taxon>
        <taxon>Halosauridae</taxon>
        <taxon>Aldrovandia</taxon>
    </lineage>
</organism>
<dbReference type="Gene3D" id="3.30.160.60">
    <property type="entry name" value="Classic Zinc Finger"/>
    <property type="match status" value="3"/>
</dbReference>
<dbReference type="SUPFAM" id="SSF57667">
    <property type="entry name" value="beta-beta-alpha zinc fingers"/>
    <property type="match status" value="2"/>
</dbReference>
<evidence type="ECO:0000256" key="4">
    <source>
        <dbReference type="ARBA" id="ARBA00022737"/>
    </source>
</evidence>
<dbReference type="FunFam" id="3.30.160.60:FF:000212">
    <property type="entry name" value="zinc finger protein 382 isoform X2"/>
    <property type="match status" value="1"/>
</dbReference>
<dbReference type="InterPro" id="IPR036236">
    <property type="entry name" value="Znf_C2H2_sf"/>
</dbReference>
<dbReference type="Pfam" id="PF00096">
    <property type="entry name" value="zf-C2H2"/>
    <property type="match status" value="3"/>
</dbReference>
<evidence type="ECO:0000256" key="1">
    <source>
        <dbReference type="ARBA" id="ARBA00004123"/>
    </source>
</evidence>
<dbReference type="AlphaFoldDB" id="A0AAD7T0D6"/>
<evidence type="ECO:0000256" key="7">
    <source>
        <dbReference type="ARBA" id="ARBA00023015"/>
    </source>
</evidence>
<dbReference type="SMART" id="SM00355">
    <property type="entry name" value="ZnF_C2H2"/>
    <property type="match status" value="3"/>
</dbReference>
<comment type="similarity">
    <text evidence="2">Belongs to the krueppel C2H2-type zinc-finger protein family.</text>
</comment>
<gene>
    <name evidence="14" type="ORF">AAFF_G00142220</name>
</gene>
<evidence type="ECO:0000256" key="9">
    <source>
        <dbReference type="ARBA" id="ARBA00023163"/>
    </source>
</evidence>
<feature type="region of interest" description="Disordered" evidence="12">
    <location>
        <begin position="177"/>
        <end position="252"/>
    </location>
</feature>
<keyword evidence="6" id="KW-0862">Zinc</keyword>
<keyword evidence="9" id="KW-0804">Transcription</keyword>
<keyword evidence="5 11" id="KW-0863">Zinc-finger</keyword>
<evidence type="ECO:0000313" key="15">
    <source>
        <dbReference type="Proteomes" id="UP001221898"/>
    </source>
</evidence>
<keyword evidence="7" id="KW-0805">Transcription regulation</keyword>